<evidence type="ECO:0000256" key="1">
    <source>
        <dbReference type="ARBA" id="ARBA00004651"/>
    </source>
</evidence>
<evidence type="ECO:0000256" key="3">
    <source>
        <dbReference type="ARBA" id="ARBA00022692"/>
    </source>
</evidence>
<dbReference type="PRINTS" id="PR00237">
    <property type="entry name" value="GPCRRHODOPSN"/>
</dbReference>
<keyword evidence="2" id="KW-1003">Cell membrane</keyword>
<keyword evidence="8 9" id="KW-0807">Transducer</keyword>
<evidence type="ECO:0000313" key="14">
    <source>
        <dbReference type="Proteomes" id="UP001046870"/>
    </source>
</evidence>
<dbReference type="InterPro" id="IPR001350">
    <property type="entry name" value="G10D_rcpt"/>
</dbReference>
<feature type="transmembrane region" description="Helical" evidence="11">
    <location>
        <begin position="113"/>
        <end position="137"/>
    </location>
</feature>
<evidence type="ECO:0000256" key="11">
    <source>
        <dbReference type="SAM" id="Phobius"/>
    </source>
</evidence>
<evidence type="ECO:0000256" key="8">
    <source>
        <dbReference type="ARBA" id="ARBA00023224"/>
    </source>
</evidence>
<dbReference type="Proteomes" id="UP001046870">
    <property type="component" value="Chromosome 8"/>
</dbReference>
<evidence type="ECO:0000259" key="12">
    <source>
        <dbReference type="PROSITE" id="PS50262"/>
    </source>
</evidence>
<keyword evidence="14" id="KW-1185">Reference proteome</keyword>
<feature type="region of interest" description="Disordered" evidence="10">
    <location>
        <begin position="376"/>
        <end position="408"/>
    </location>
</feature>
<proteinExistence type="inferred from homology"/>
<dbReference type="GO" id="GO:0005886">
    <property type="term" value="C:plasma membrane"/>
    <property type="evidence" value="ECO:0007669"/>
    <property type="project" value="UniProtKB-SubCell"/>
</dbReference>
<evidence type="ECO:0000256" key="4">
    <source>
        <dbReference type="ARBA" id="ARBA00022989"/>
    </source>
</evidence>
<evidence type="ECO:0000256" key="7">
    <source>
        <dbReference type="ARBA" id="ARBA00023170"/>
    </source>
</evidence>
<dbReference type="InterPro" id="IPR017452">
    <property type="entry name" value="GPCR_Rhodpsn_7TM"/>
</dbReference>
<organism evidence="13 14">
    <name type="scientific">Megalops atlanticus</name>
    <name type="common">Tarpon</name>
    <name type="synonym">Clupea gigantea</name>
    <dbReference type="NCBI Taxonomy" id="7932"/>
    <lineage>
        <taxon>Eukaryota</taxon>
        <taxon>Metazoa</taxon>
        <taxon>Chordata</taxon>
        <taxon>Craniata</taxon>
        <taxon>Vertebrata</taxon>
        <taxon>Euteleostomi</taxon>
        <taxon>Actinopterygii</taxon>
        <taxon>Neopterygii</taxon>
        <taxon>Teleostei</taxon>
        <taxon>Elopiformes</taxon>
        <taxon>Megalopidae</taxon>
        <taxon>Megalops</taxon>
    </lineage>
</organism>
<feature type="transmembrane region" description="Helical" evidence="11">
    <location>
        <begin position="326"/>
        <end position="352"/>
    </location>
</feature>
<evidence type="ECO:0000256" key="2">
    <source>
        <dbReference type="ARBA" id="ARBA00022475"/>
    </source>
</evidence>
<dbReference type="Gene3D" id="1.20.1070.10">
    <property type="entry name" value="Rhodopsin 7-helix transmembrane proteins"/>
    <property type="match status" value="1"/>
</dbReference>
<dbReference type="PROSITE" id="PS00237">
    <property type="entry name" value="G_PROTEIN_RECEP_F1_1"/>
    <property type="match status" value="1"/>
</dbReference>
<keyword evidence="3 9" id="KW-0812">Transmembrane</keyword>
<feature type="transmembrane region" description="Helical" evidence="11">
    <location>
        <begin position="241"/>
        <end position="269"/>
    </location>
</feature>
<dbReference type="EMBL" id="JAFDVH010000008">
    <property type="protein sequence ID" value="KAG7471920.1"/>
    <property type="molecule type" value="Genomic_DNA"/>
</dbReference>
<dbReference type="Pfam" id="PF00001">
    <property type="entry name" value="7tm_1"/>
    <property type="match status" value="1"/>
</dbReference>
<keyword evidence="4 11" id="KW-1133">Transmembrane helix</keyword>
<evidence type="ECO:0000256" key="5">
    <source>
        <dbReference type="ARBA" id="ARBA00023040"/>
    </source>
</evidence>
<keyword evidence="5 9" id="KW-0297">G-protein coupled receptor</keyword>
<evidence type="ECO:0000313" key="13">
    <source>
        <dbReference type="EMBL" id="KAG7471920.1"/>
    </source>
</evidence>
<gene>
    <name evidence="13" type="ORF">MATL_G00103130</name>
</gene>
<feature type="transmembrane region" description="Helical" evidence="11">
    <location>
        <begin position="84"/>
        <end position="106"/>
    </location>
</feature>
<accession>A0A9D3Q1R1</accession>
<dbReference type="OrthoDB" id="5963140at2759"/>
<keyword evidence="6 11" id="KW-0472">Membrane</keyword>
<feature type="compositionally biased region" description="Polar residues" evidence="10">
    <location>
        <begin position="398"/>
        <end position="408"/>
    </location>
</feature>
<feature type="domain" description="G-protein coupled receptors family 1 profile" evidence="12">
    <location>
        <begin position="97"/>
        <end position="349"/>
    </location>
</feature>
<evidence type="ECO:0000256" key="10">
    <source>
        <dbReference type="SAM" id="MobiDB-lite"/>
    </source>
</evidence>
<dbReference type="InterPro" id="IPR000276">
    <property type="entry name" value="GPCR_Rhodpsn"/>
</dbReference>
<name>A0A9D3Q1R1_MEGAT</name>
<feature type="transmembrane region" description="Helical" evidence="11">
    <location>
        <begin position="157"/>
        <end position="176"/>
    </location>
</feature>
<comment type="similarity">
    <text evidence="9">Belongs to the G-protein coupled receptor 1 family.</text>
</comment>
<dbReference type="InterPro" id="IPR047143">
    <property type="entry name" value="GPER1-like"/>
</dbReference>
<reference evidence="13" key="1">
    <citation type="submission" date="2021-01" db="EMBL/GenBank/DDBJ databases">
        <authorList>
            <person name="Zahm M."/>
            <person name="Roques C."/>
            <person name="Cabau C."/>
            <person name="Klopp C."/>
            <person name="Donnadieu C."/>
            <person name="Jouanno E."/>
            <person name="Lampietro C."/>
            <person name="Louis A."/>
            <person name="Herpin A."/>
            <person name="Echchiki A."/>
            <person name="Berthelot C."/>
            <person name="Parey E."/>
            <person name="Roest-Crollius H."/>
            <person name="Braasch I."/>
            <person name="Postlethwait J."/>
            <person name="Bobe J."/>
            <person name="Montfort J."/>
            <person name="Bouchez O."/>
            <person name="Begum T."/>
            <person name="Mejri S."/>
            <person name="Adams A."/>
            <person name="Chen W.-J."/>
            <person name="Guiguen Y."/>
        </authorList>
    </citation>
    <scope>NUCLEOTIDE SEQUENCE</scope>
    <source>
        <strain evidence="13">YG-15Mar2019-1</strain>
        <tissue evidence="13">Brain</tissue>
    </source>
</reference>
<sequence>MPLLMLSGFPFSGSKLSREALRGDPAPPSPLLLRTSTPPHLRAPPHKTMDNLHNSSFHFDNDTPWFIYECTIELDADNRRVALFLLYLLLFMVGLAENTVVVWINWRRRHSPSAVLFCVLNVSISDLMVVLVMPFFMLEVMLDKVWLWGRFLCKVTHLVYVVNFYSSSFFLAHMTLERYLALTRPASRTWGPADKQRRAFLCAGLWTLSLVLALVENVHVDLLEWNEPGCYMLPEYSYAEWFAAITFLCLIFQFLGPAAIIITCNVLIARAVRSAPDVQQGRRDIWLVHVYSLVFVVCWLPHHLVMFLLMVDDLDPRLFSCNMVEVLYFSFSVVQAISLAHCVANPILYNFLSKSFRASFINAVLQYIPREAGEARDHGNAVEGGAGAAPGKERKVSDASTSHSDVAS</sequence>
<dbReference type="GO" id="GO:0004930">
    <property type="term" value="F:G protein-coupled receptor activity"/>
    <property type="evidence" value="ECO:0007669"/>
    <property type="project" value="UniProtKB-KW"/>
</dbReference>
<dbReference type="PANTHER" id="PTHR24226:SF0">
    <property type="entry name" value="G-PROTEIN COUPLED RECEPTOR 182"/>
    <property type="match status" value="1"/>
</dbReference>
<dbReference type="SUPFAM" id="SSF81321">
    <property type="entry name" value="Family A G protein-coupled receptor-like"/>
    <property type="match status" value="1"/>
</dbReference>
<comment type="caution">
    <text evidence="13">The sequence shown here is derived from an EMBL/GenBank/DDBJ whole genome shotgun (WGS) entry which is preliminary data.</text>
</comment>
<dbReference type="AlphaFoldDB" id="A0A9D3Q1R1"/>
<feature type="transmembrane region" description="Helical" evidence="11">
    <location>
        <begin position="197"/>
        <end position="215"/>
    </location>
</feature>
<evidence type="ECO:0000256" key="9">
    <source>
        <dbReference type="RuleBase" id="RU000688"/>
    </source>
</evidence>
<dbReference type="PRINTS" id="PR00643">
    <property type="entry name" value="G10DORPHANR"/>
</dbReference>
<feature type="transmembrane region" description="Helical" evidence="11">
    <location>
        <begin position="290"/>
        <end position="311"/>
    </location>
</feature>
<evidence type="ECO:0000256" key="6">
    <source>
        <dbReference type="ARBA" id="ARBA00023136"/>
    </source>
</evidence>
<protein>
    <recommendedName>
        <fullName evidence="12">G-protein coupled receptors family 1 profile domain-containing protein</fullName>
    </recommendedName>
</protein>
<keyword evidence="7 9" id="KW-0675">Receptor</keyword>
<comment type="subcellular location">
    <subcellularLocation>
        <location evidence="1">Cell membrane</location>
        <topology evidence="1">Multi-pass membrane protein</topology>
    </subcellularLocation>
</comment>
<dbReference type="PROSITE" id="PS50262">
    <property type="entry name" value="G_PROTEIN_RECEP_F1_2"/>
    <property type="match status" value="1"/>
</dbReference>
<dbReference type="PANTHER" id="PTHR24226">
    <property type="entry name" value="G-PROTEIN COUPLED RECEPTOR 182 AND ESTROGEN RECEPTOR 1"/>
    <property type="match status" value="1"/>
</dbReference>